<accession>A0A165D5S0</accession>
<dbReference type="OrthoDB" id="2444174at2759"/>
<feature type="region of interest" description="Disordered" evidence="1">
    <location>
        <begin position="62"/>
        <end position="81"/>
    </location>
</feature>
<evidence type="ECO:0000313" key="4">
    <source>
        <dbReference type="Proteomes" id="UP000077266"/>
    </source>
</evidence>
<feature type="domain" description="Mtf2-like C-terminal" evidence="2">
    <location>
        <begin position="149"/>
        <end position="288"/>
    </location>
</feature>
<dbReference type="Proteomes" id="UP000077266">
    <property type="component" value="Unassembled WGS sequence"/>
</dbReference>
<dbReference type="EMBL" id="KV426253">
    <property type="protein sequence ID" value="KZV83842.1"/>
    <property type="molecule type" value="Genomic_DNA"/>
</dbReference>
<feature type="region of interest" description="Disordered" evidence="1">
    <location>
        <begin position="305"/>
        <end position="325"/>
    </location>
</feature>
<feature type="compositionally biased region" description="Polar residues" evidence="1">
    <location>
        <begin position="27"/>
        <end position="43"/>
    </location>
</feature>
<feature type="region of interest" description="Disordered" evidence="1">
    <location>
        <begin position="18"/>
        <end position="49"/>
    </location>
</feature>
<dbReference type="Pfam" id="PF19189">
    <property type="entry name" value="Mtf2"/>
    <property type="match status" value="1"/>
</dbReference>
<keyword evidence="4" id="KW-1185">Reference proteome</keyword>
<gene>
    <name evidence="3" type="ORF">EXIGLDRAFT_683428</name>
</gene>
<evidence type="ECO:0000256" key="1">
    <source>
        <dbReference type="SAM" id="MobiDB-lite"/>
    </source>
</evidence>
<dbReference type="STRING" id="1314781.A0A165D5S0"/>
<evidence type="ECO:0000313" key="3">
    <source>
        <dbReference type="EMBL" id="KZV83842.1"/>
    </source>
</evidence>
<feature type="compositionally biased region" description="Basic and acidic residues" evidence="1">
    <location>
        <begin position="314"/>
        <end position="325"/>
    </location>
</feature>
<sequence length="364" mass="40865">MSALRVVPRQALRTFIQTSRPCARRPISTSSARRNTESAQDSSSNEHDPWAHIFDAIDDVEPNIAATTRPRGPTAQTRRQSMTAGEINAFDGMFSLIFDALNQQQAASGVKPLGAALEGAAIGRTTGLGDVVGKLRGRAKKARWTTAEDEALDRMKEEMELCDTDAALLTWARRTVFADPLHPGPLYPALLALLMRAFRDRFGDAHLALSVFEHARHASIPSFVFGCTTPAYNELLQTRWSAFRDLRGVRDTLEEMRVNGVDSDGRTRTLVENIRRDVGERNAWLEDSMSGGEVWDIVKEIDRLSAPPPARGRPRPETNSRSWRASEEWKYRMREGDVDLNNDALEQAWRGDDDLLEDLPLRRR</sequence>
<dbReference type="PANTHER" id="PTHR39468">
    <property type="entry name" value="CHROMOSOME 7, WHOLE GENOME SHOTGUN SEQUENCE"/>
    <property type="match status" value="1"/>
</dbReference>
<dbReference type="PANTHER" id="PTHR39468:SF1">
    <property type="entry name" value="MTF2-LIKE C-TERMINAL DOMAIN-CONTAINING PROTEIN"/>
    <property type="match status" value="1"/>
</dbReference>
<dbReference type="InterPro" id="IPR040009">
    <property type="entry name" value="Mtf2/C5D6.12-like"/>
</dbReference>
<name>A0A165D5S0_EXIGL</name>
<dbReference type="GO" id="GO:0005739">
    <property type="term" value="C:mitochondrion"/>
    <property type="evidence" value="ECO:0007669"/>
    <property type="project" value="InterPro"/>
</dbReference>
<reference evidence="3 4" key="1">
    <citation type="journal article" date="2016" name="Mol. Biol. Evol.">
        <title>Comparative Genomics of Early-Diverging Mushroom-Forming Fungi Provides Insights into the Origins of Lignocellulose Decay Capabilities.</title>
        <authorList>
            <person name="Nagy L.G."/>
            <person name="Riley R."/>
            <person name="Tritt A."/>
            <person name="Adam C."/>
            <person name="Daum C."/>
            <person name="Floudas D."/>
            <person name="Sun H."/>
            <person name="Yadav J.S."/>
            <person name="Pangilinan J."/>
            <person name="Larsson K.H."/>
            <person name="Matsuura K."/>
            <person name="Barry K."/>
            <person name="Labutti K."/>
            <person name="Kuo R."/>
            <person name="Ohm R.A."/>
            <person name="Bhattacharya S.S."/>
            <person name="Shirouzu T."/>
            <person name="Yoshinaga Y."/>
            <person name="Martin F.M."/>
            <person name="Grigoriev I.V."/>
            <person name="Hibbett D.S."/>
        </authorList>
    </citation>
    <scope>NUCLEOTIDE SEQUENCE [LARGE SCALE GENOMIC DNA]</scope>
    <source>
        <strain evidence="3 4">HHB12029</strain>
    </source>
</reference>
<organism evidence="3 4">
    <name type="scientific">Exidia glandulosa HHB12029</name>
    <dbReference type="NCBI Taxonomy" id="1314781"/>
    <lineage>
        <taxon>Eukaryota</taxon>
        <taxon>Fungi</taxon>
        <taxon>Dikarya</taxon>
        <taxon>Basidiomycota</taxon>
        <taxon>Agaricomycotina</taxon>
        <taxon>Agaricomycetes</taxon>
        <taxon>Auriculariales</taxon>
        <taxon>Exidiaceae</taxon>
        <taxon>Exidia</taxon>
    </lineage>
</organism>
<proteinExistence type="predicted"/>
<dbReference type="AlphaFoldDB" id="A0A165D5S0"/>
<dbReference type="InParanoid" id="A0A165D5S0"/>
<dbReference type="InterPro" id="IPR043837">
    <property type="entry name" value="Mtf2-like_C"/>
</dbReference>
<protein>
    <recommendedName>
        <fullName evidence="2">Mtf2-like C-terminal domain-containing protein</fullName>
    </recommendedName>
</protein>
<evidence type="ECO:0000259" key="2">
    <source>
        <dbReference type="Pfam" id="PF19189"/>
    </source>
</evidence>